<organism evidence="2 3">
    <name type="scientific">Meloidogyne enterolobii</name>
    <name type="common">Root-knot nematode worm</name>
    <name type="synonym">Meloidogyne mayaguensis</name>
    <dbReference type="NCBI Taxonomy" id="390850"/>
    <lineage>
        <taxon>Eukaryota</taxon>
        <taxon>Metazoa</taxon>
        <taxon>Ecdysozoa</taxon>
        <taxon>Nematoda</taxon>
        <taxon>Chromadorea</taxon>
        <taxon>Rhabditida</taxon>
        <taxon>Tylenchina</taxon>
        <taxon>Tylenchomorpha</taxon>
        <taxon>Tylenchoidea</taxon>
        <taxon>Meloidogynidae</taxon>
        <taxon>Meloidogyninae</taxon>
        <taxon>Meloidogyne</taxon>
    </lineage>
</organism>
<comment type="caution">
    <text evidence="2">The sequence shown here is derived from an EMBL/GenBank/DDBJ whole genome shotgun (WGS) entry which is preliminary data.</text>
</comment>
<proteinExistence type="predicted"/>
<accession>A0A6V7U4C5</accession>
<keyword evidence="1" id="KW-0812">Transmembrane</keyword>
<dbReference type="Proteomes" id="UP000580250">
    <property type="component" value="Unassembled WGS sequence"/>
</dbReference>
<evidence type="ECO:0000256" key="1">
    <source>
        <dbReference type="SAM" id="Phobius"/>
    </source>
</evidence>
<keyword evidence="1" id="KW-0472">Membrane</keyword>
<evidence type="ECO:0000313" key="3">
    <source>
        <dbReference type="Proteomes" id="UP000580250"/>
    </source>
</evidence>
<feature type="transmembrane region" description="Helical" evidence="1">
    <location>
        <begin position="7"/>
        <end position="23"/>
    </location>
</feature>
<evidence type="ECO:0000313" key="2">
    <source>
        <dbReference type="EMBL" id="CAD2145244.1"/>
    </source>
</evidence>
<keyword evidence="1" id="KW-1133">Transmembrane helix</keyword>
<dbReference type="AlphaFoldDB" id="A0A6V7U4C5"/>
<name>A0A6V7U4C5_MELEN</name>
<sequence length="96" mass="11236">MFSCNNISVILLILKIISVNFVLKGTDRCEAQLLYYPTTLLSYYYPMSFYYPIMPYYLALGKRSTKQDSFENLIDEKLKSDDETRTFSLCHPSTIH</sequence>
<feature type="transmembrane region" description="Helical" evidence="1">
    <location>
        <begin position="43"/>
        <end position="60"/>
    </location>
</feature>
<protein>
    <submittedName>
        <fullName evidence="2">Uncharacterized protein</fullName>
    </submittedName>
</protein>
<dbReference type="EMBL" id="CAJEWN010000034">
    <property type="protein sequence ID" value="CAD2145244.1"/>
    <property type="molecule type" value="Genomic_DNA"/>
</dbReference>
<gene>
    <name evidence="2" type="ORF">MENT_LOCUS8231</name>
</gene>
<reference evidence="2 3" key="1">
    <citation type="submission" date="2020-08" db="EMBL/GenBank/DDBJ databases">
        <authorList>
            <person name="Koutsovoulos G."/>
            <person name="Danchin GJ E."/>
        </authorList>
    </citation>
    <scope>NUCLEOTIDE SEQUENCE [LARGE SCALE GENOMIC DNA]</scope>
</reference>